<reference evidence="11" key="1">
    <citation type="submission" date="2014-07" db="EMBL/GenBank/DDBJ databases">
        <authorList>
            <person name="Martin A.A"/>
            <person name="De Silva N."/>
        </authorList>
    </citation>
    <scope>NUCLEOTIDE SEQUENCE</scope>
</reference>
<comment type="function">
    <text evidence="8">PPIases accelerate the folding of proteins. It catalyzes the cis-trans isomerization of proline imidic peptide bonds in oligopeptides.</text>
</comment>
<dbReference type="EC" id="5.2.1.8" evidence="8"/>
<dbReference type="InterPro" id="IPR012677">
    <property type="entry name" value="Nucleotide-bd_a/b_plait_sf"/>
</dbReference>
<dbReference type="CDD" id="cd01921">
    <property type="entry name" value="cyclophilin_RRM"/>
    <property type="match status" value="1"/>
</dbReference>
<dbReference type="CDD" id="cd12235">
    <property type="entry name" value="RRM_PPIL4"/>
    <property type="match status" value="1"/>
</dbReference>
<dbReference type="InterPro" id="IPR029000">
    <property type="entry name" value="Cyclophilin-like_dom_sf"/>
</dbReference>
<dbReference type="PROSITE" id="PS50072">
    <property type="entry name" value="CSA_PPIASE_2"/>
    <property type="match status" value="1"/>
</dbReference>
<evidence type="ECO:0000259" key="9">
    <source>
        <dbReference type="PROSITE" id="PS50072"/>
    </source>
</evidence>
<dbReference type="InterPro" id="IPR000504">
    <property type="entry name" value="RRM_dom"/>
</dbReference>
<keyword evidence="11" id="KW-1185">Reference proteome</keyword>
<accession>A0A0K0FGC1</accession>
<comment type="subcellular location">
    <subcellularLocation>
        <location evidence="2 8">Nucleus</location>
    </subcellularLocation>
</comment>
<feature type="domain" description="RRM" evidence="10">
    <location>
        <begin position="240"/>
        <end position="318"/>
    </location>
</feature>
<keyword evidence="5 8" id="KW-0413">Isomerase</keyword>
<evidence type="ECO:0000256" key="8">
    <source>
        <dbReference type="RuleBase" id="RU365081"/>
    </source>
</evidence>
<sequence>MAVLIETTLGDIVVDLFVKEKPKSCLNFIKLCKAKYYNNCQFFSIQNNFIAQTGDPTNTGNGGECIYSLIGESNSRYMEMDFFPKLKHIRKGTISFVNNGHDEIGSQFFLTLSENLSYLDGKHNVFGHVSEGLDVIDKLNAQVCGEKTNCPYRDIRIAHTIILDDPYDDPKGFRSRDSPPPGLDFFQPNKIALDEDIDNDNILSESELIKEIEKQDMNAQAQILEMVGDLHHADEKPPDNVLFVCKLNPITSDEDLMIIFSRFGKIVDCEVIRDRRTGNSLQYAFIAFETPQQCENAFFKMDNVIIDDRRIHVDFSQSVAKNYQWKRGDSRKSRR</sequence>
<dbReference type="Proteomes" id="UP000035680">
    <property type="component" value="Unassembled WGS sequence"/>
</dbReference>
<dbReference type="Pfam" id="PF00160">
    <property type="entry name" value="Pro_isomerase"/>
    <property type="match status" value="1"/>
</dbReference>
<evidence type="ECO:0000256" key="7">
    <source>
        <dbReference type="PROSITE-ProRule" id="PRU00176"/>
    </source>
</evidence>
<protein>
    <recommendedName>
        <fullName evidence="8">Peptidyl-prolyl cis-trans isomerase</fullName>
        <shortName evidence="8">PPIase</shortName>
        <ecNumber evidence="8">5.2.1.8</ecNumber>
    </recommendedName>
</protein>
<dbReference type="SMART" id="SM00360">
    <property type="entry name" value="RRM"/>
    <property type="match status" value="1"/>
</dbReference>
<dbReference type="InterPro" id="IPR035979">
    <property type="entry name" value="RBD_domain_sf"/>
</dbReference>
<dbReference type="GO" id="GO:0003755">
    <property type="term" value="F:peptidyl-prolyl cis-trans isomerase activity"/>
    <property type="evidence" value="ECO:0007669"/>
    <property type="project" value="UniProtKB-UniRule"/>
</dbReference>
<dbReference type="SUPFAM" id="SSF54928">
    <property type="entry name" value="RNA-binding domain, RBD"/>
    <property type="match status" value="1"/>
</dbReference>
<dbReference type="GO" id="GO:0003723">
    <property type="term" value="F:RNA binding"/>
    <property type="evidence" value="ECO:0007669"/>
    <property type="project" value="UniProtKB-UniRule"/>
</dbReference>
<evidence type="ECO:0000256" key="4">
    <source>
        <dbReference type="ARBA" id="ARBA00023110"/>
    </source>
</evidence>
<keyword evidence="4 8" id="KW-0697">Rotamase</keyword>
<comment type="similarity">
    <text evidence="8">Belongs to the cyclophilin-type PPIase family. PPIL4 subfamily.</text>
</comment>
<dbReference type="PROSITE" id="PS50102">
    <property type="entry name" value="RRM"/>
    <property type="match status" value="1"/>
</dbReference>
<dbReference type="InterPro" id="IPR035542">
    <property type="entry name" value="CRIP"/>
</dbReference>
<dbReference type="PANTHER" id="PTHR45843:SF1">
    <property type="entry name" value="PEPTIDYL-PROLYL CIS-TRANS ISOMERASE-LIKE 4"/>
    <property type="match status" value="1"/>
</dbReference>
<dbReference type="Gene3D" id="3.30.70.330">
    <property type="match status" value="1"/>
</dbReference>
<dbReference type="WBParaSite" id="SVE_0792200.1">
    <property type="protein sequence ID" value="SVE_0792200.1"/>
    <property type="gene ID" value="SVE_0792200"/>
</dbReference>
<comment type="catalytic activity">
    <reaction evidence="1 8">
        <text>[protein]-peptidylproline (omega=180) = [protein]-peptidylproline (omega=0)</text>
        <dbReference type="Rhea" id="RHEA:16237"/>
        <dbReference type="Rhea" id="RHEA-COMP:10747"/>
        <dbReference type="Rhea" id="RHEA-COMP:10748"/>
        <dbReference type="ChEBI" id="CHEBI:83833"/>
        <dbReference type="ChEBI" id="CHEBI:83834"/>
        <dbReference type="EC" id="5.2.1.8"/>
    </reaction>
</comment>
<dbReference type="PRINTS" id="PR00153">
    <property type="entry name" value="CSAPPISMRASE"/>
</dbReference>
<dbReference type="PANTHER" id="PTHR45843">
    <property type="entry name" value="PEPTIDYL-PROLYL CIS-TRANS ISOMERASE-LIKE 4"/>
    <property type="match status" value="1"/>
</dbReference>
<dbReference type="FunFam" id="2.40.100.10:FF:000015">
    <property type="entry name" value="Peptidyl-prolyl cis-trans isomerase"/>
    <property type="match status" value="1"/>
</dbReference>
<evidence type="ECO:0000256" key="2">
    <source>
        <dbReference type="ARBA" id="ARBA00004123"/>
    </source>
</evidence>
<proteinExistence type="inferred from homology"/>
<evidence type="ECO:0000313" key="12">
    <source>
        <dbReference type="WBParaSite" id="SVE_0792200.1"/>
    </source>
</evidence>
<dbReference type="Pfam" id="PF00076">
    <property type="entry name" value="RRM_1"/>
    <property type="match status" value="1"/>
</dbReference>
<name>A0A0K0FGC1_STRVS</name>
<evidence type="ECO:0000313" key="11">
    <source>
        <dbReference type="Proteomes" id="UP000035680"/>
    </source>
</evidence>
<dbReference type="Gene3D" id="2.40.100.10">
    <property type="entry name" value="Cyclophilin-like"/>
    <property type="match status" value="1"/>
</dbReference>
<dbReference type="InterPro" id="IPR002130">
    <property type="entry name" value="Cyclophilin-type_PPIase_dom"/>
</dbReference>
<keyword evidence="3 7" id="KW-0694">RNA-binding</keyword>
<reference evidence="12" key="2">
    <citation type="submission" date="2015-08" db="UniProtKB">
        <authorList>
            <consortium name="WormBaseParasite"/>
        </authorList>
    </citation>
    <scope>IDENTIFICATION</scope>
</reference>
<dbReference type="PROSITE" id="PS00018">
    <property type="entry name" value="EF_HAND_1"/>
    <property type="match status" value="1"/>
</dbReference>
<feature type="domain" description="PPIase cyclophilin-type" evidence="9">
    <location>
        <begin position="6"/>
        <end position="162"/>
    </location>
</feature>
<evidence type="ECO:0000256" key="3">
    <source>
        <dbReference type="ARBA" id="ARBA00022884"/>
    </source>
</evidence>
<evidence type="ECO:0000259" key="10">
    <source>
        <dbReference type="PROSITE" id="PS50102"/>
    </source>
</evidence>
<dbReference type="AlphaFoldDB" id="A0A0K0FGC1"/>
<evidence type="ECO:0000256" key="1">
    <source>
        <dbReference type="ARBA" id="ARBA00000971"/>
    </source>
</evidence>
<keyword evidence="6 8" id="KW-0539">Nucleus</keyword>
<evidence type="ECO:0000256" key="6">
    <source>
        <dbReference type="ARBA" id="ARBA00023242"/>
    </source>
</evidence>
<evidence type="ECO:0000256" key="5">
    <source>
        <dbReference type="ARBA" id="ARBA00023235"/>
    </source>
</evidence>
<organism evidence="11 12">
    <name type="scientific">Strongyloides venezuelensis</name>
    <name type="common">Threadworm</name>
    <dbReference type="NCBI Taxonomy" id="75913"/>
    <lineage>
        <taxon>Eukaryota</taxon>
        <taxon>Metazoa</taxon>
        <taxon>Ecdysozoa</taxon>
        <taxon>Nematoda</taxon>
        <taxon>Chromadorea</taxon>
        <taxon>Rhabditida</taxon>
        <taxon>Tylenchina</taxon>
        <taxon>Panagrolaimomorpha</taxon>
        <taxon>Strongyloidoidea</taxon>
        <taxon>Strongyloididae</taxon>
        <taxon>Strongyloides</taxon>
    </lineage>
</organism>
<dbReference type="STRING" id="75913.A0A0K0FGC1"/>
<dbReference type="SUPFAM" id="SSF50891">
    <property type="entry name" value="Cyclophilin-like"/>
    <property type="match status" value="1"/>
</dbReference>
<dbReference type="InterPro" id="IPR035538">
    <property type="entry name" value="Cyclophilin_PPIL4"/>
</dbReference>
<dbReference type="InterPro" id="IPR018247">
    <property type="entry name" value="EF_Hand_1_Ca_BS"/>
</dbReference>
<dbReference type="GO" id="GO:0005634">
    <property type="term" value="C:nucleus"/>
    <property type="evidence" value="ECO:0007669"/>
    <property type="project" value="UniProtKB-SubCell"/>
</dbReference>